<organism evidence="1 2">
    <name type="scientific">Catharanthus roseus</name>
    <name type="common">Madagascar periwinkle</name>
    <name type="synonym">Vinca rosea</name>
    <dbReference type="NCBI Taxonomy" id="4058"/>
    <lineage>
        <taxon>Eukaryota</taxon>
        <taxon>Viridiplantae</taxon>
        <taxon>Streptophyta</taxon>
        <taxon>Embryophyta</taxon>
        <taxon>Tracheophyta</taxon>
        <taxon>Spermatophyta</taxon>
        <taxon>Magnoliopsida</taxon>
        <taxon>eudicotyledons</taxon>
        <taxon>Gunneridae</taxon>
        <taxon>Pentapetalae</taxon>
        <taxon>asterids</taxon>
        <taxon>lamiids</taxon>
        <taxon>Gentianales</taxon>
        <taxon>Apocynaceae</taxon>
        <taxon>Rauvolfioideae</taxon>
        <taxon>Vinceae</taxon>
        <taxon>Catharanthinae</taxon>
        <taxon>Catharanthus</taxon>
    </lineage>
</organism>
<reference evidence="2" key="1">
    <citation type="journal article" date="2023" name="Nat. Plants">
        <title>Single-cell RNA sequencing provides a high-resolution roadmap for understanding the multicellular compartmentation of specialized metabolism.</title>
        <authorList>
            <person name="Sun S."/>
            <person name="Shen X."/>
            <person name="Li Y."/>
            <person name="Li Y."/>
            <person name="Wang S."/>
            <person name="Li R."/>
            <person name="Zhang H."/>
            <person name="Shen G."/>
            <person name="Guo B."/>
            <person name="Wei J."/>
            <person name="Xu J."/>
            <person name="St-Pierre B."/>
            <person name="Chen S."/>
            <person name="Sun C."/>
        </authorList>
    </citation>
    <scope>NUCLEOTIDE SEQUENCE [LARGE SCALE GENOMIC DNA]</scope>
</reference>
<accession>A0ACC0BBP4</accession>
<dbReference type="EMBL" id="CM044703">
    <property type="protein sequence ID" value="KAI5670064.1"/>
    <property type="molecule type" value="Genomic_DNA"/>
</dbReference>
<name>A0ACC0BBP4_CATRO</name>
<sequence>MKIKMQVGEEKTMKEMQTEGLVEKAEAEKIGNEQNLALFLIASWNLGRKWSCKNIEGLAIFMMKFLFLSSCKNLKLYIFLNFIFLCLGLSRPYCEVGPWVDWALYSGHVLVDSGSPFRFL</sequence>
<proteinExistence type="predicted"/>
<keyword evidence="2" id="KW-1185">Reference proteome</keyword>
<dbReference type="Proteomes" id="UP001060085">
    <property type="component" value="Linkage Group LG03"/>
</dbReference>
<evidence type="ECO:0000313" key="2">
    <source>
        <dbReference type="Proteomes" id="UP001060085"/>
    </source>
</evidence>
<protein>
    <submittedName>
        <fullName evidence="1">Uncharacterized protein</fullName>
    </submittedName>
</protein>
<comment type="caution">
    <text evidence="1">The sequence shown here is derived from an EMBL/GenBank/DDBJ whole genome shotgun (WGS) entry which is preliminary data.</text>
</comment>
<evidence type="ECO:0000313" key="1">
    <source>
        <dbReference type="EMBL" id="KAI5670064.1"/>
    </source>
</evidence>
<gene>
    <name evidence="1" type="ORF">M9H77_10428</name>
</gene>